<reference evidence="1" key="2">
    <citation type="journal article" date="2015" name="Fish Shellfish Immunol.">
        <title>Early steps in the European eel (Anguilla anguilla)-Vibrio vulnificus interaction in the gills: Role of the RtxA13 toxin.</title>
        <authorList>
            <person name="Callol A."/>
            <person name="Pajuelo D."/>
            <person name="Ebbesson L."/>
            <person name="Teles M."/>
            <person name="MacKenzie S."/>
            <person name="Amaro C."/>
        </authorList>
    </citation>
    <scope>NUCLEOTIDE SEQUENCE</scope>
</reference>
<organism evidence="1">
    <name type="scientific">Anguilla anguilla</name>
    <name type="common">European freshwater eel</name>
    <name type="synonym">Muraena anguilla</name>
    <dbReference type="NCBI Taxonomy" id="7936"/>
    <lineage>
        <taxon>Eukaryota</taxon>
        <taxon>Metazoa</taxon>
        <taxon>Chordata</taxon>
        <taxon>Craniata</taxon>
        <taxon>Vertebrata</taxon>
        <taxon>Euteleostomi</taxon>
        <taxon>Actinopterygii</taxon>
        <taxon>Neopterygii</taxon>
        <taxon>Teleostei</taxon>
        <taxon>Anguilliformes</taxon>
        <taxon>Anguillidae</taxon>
        <taxon>Anguilla</taxon>
    </lineage>
</organism>
<protein>
    <submittedName>
        <fullName evidence="1">Uncharacterized protein</fullName>
    </submittedName>
</protein>
<name>A0A0E9X6W4_ANGAN</name>
<accession>A0A0E9X6W4</accession>
<proteinExistence type="predicted"/>
<dbReference type="AlphaFoldDB" id="A0A0E9X6W4"/>
<evidence type="ECO:0000313" key="1">
    <source>
        <dbReference type="EMBL" id="JAH98329.1"/>
    </source>
</evidence>
<sequence length="57" mass="6665">MATWSSVNIIPSKQLTKVKVILQQELCNTLCPQQCHLWLVCNREHSQEVRQKTGTWQ</sequence>
<dbReference type="EMBL" id="GBXM01010248">
    <property type="protein sequence ID" value="JAH98329.1"/>
    <property type="molecule type" value="Transcribed_RNA"/>
</dbReference>
<reference evidence="1" key="1">
    <citation type="submission" date="2014-11" db="EMBL/GenBank/DDBJ databases">
        <authorList>
            <person name="Amaro Gonzalez C."/>
        </authorList>
    </citation>
    <scope>NUCLEOTIDE SEQUENCE</scope>
</reference>